<reference evidence="2" key="1">
    <citation type="submission" date="2023-10" db="EMBL/GenBank/DDBJ databases">
        <authorList>
            <person name="Chen Y."/>
            <person name="Shah S."/>
            <person name="Dougan E. K."/>
            <person name="Thang M."/>
            <person name="Chan C."/>
        </authorList>
    </citation>
    <scope>NUCLEOTIDE SEQUENCE [LARGE SCALE GENOMIC DNA]</scope>
</reference>
<organism evidence="2 3">
    <name type="scientific">Prorocentrum cordatum</name>
    <dbReference type="NCBI Taxonomy" id="2364126"/>
    <lineage>
        <taxon>Eukaryota</taxon>
        <taxon>Sar</taxon>
        <taxon>Alveolata</taxon>
        <taxon>Dinophyceae</taxon>
        <taxon>Prorocentrales</taxon>
        <taxon>Prorocentraceae</taxon>
        <taxon>Prorocentrum</taxon>
    </lineage>
</organism>
<feature type="compositionally biased region" description="Low complexity" evidence="1">
    <location>
        <begin position="24"/>
        <end position="36"/>
    </location>
</feature>
<sequence>PCRNVPGRLRRSLGEGLGDGSESGGASEPSQEAPAFSLPPPGSPPNQGWATSAPQPAPAPEGIPRLPSRRLPTGAALRYARSSSPSRRVEKAITKNPAPSAATTKSARSTCLCTVGNSQLQHTCAPQGAGIVSNPTAPGAMLPQRRAQRC</sequence>
<evidence type="ECO:0000313" key="2">
    <source>
        <dbReference type="EMBL" id="CAK0902066.1"/>
    </source>
</evidence>
<protein>
    <submittedName>
        <fullName evidence="2">Uncharacterized protein</fullName>
    </submittedName>
</protein>
<evidence type="ECO:0000256" key="1">
    <source>
        <dbReference type="SAM" id="MobiDB-lite"/>
    </source>
</evidence>
<feature type="region of interest" description="Disordered" evidence="1">
    <location>
        <begin position="1"/>
        <end position="107"/>
    </location>
</feature>
<comment type="caution">
    <text evidence="2">The sequence shown here is derived from an EMBL/GenBank/DDBJ whole genome shotgun (WGS) entry which is preliminary data.</text>
</comment>
<proteinExistence type="predicted"/>
<evidence type="ECO:0000313" key="3">
    <source>
        <dbReference type="Proteomes" id="UP001189429"/>
    </source>
</evidence>
<keyword evidence="3" id="KW-1185">Reference proteome</keyword>
<accession>A0ABN9XUT9</accession>
<dbReference type="EMBL" id="CAUYUJ010021016">
    <property type="protein sequence ID" value="CAK0902066.1"/>
    <property type="molecule type" value="Genomic_DNA"/>
</dbReference>
<name>A0ABN9XUT9_9DINO</name>
<feature type="non-terminal residue" evidence="2">
    <location>
        <position position="1"/>
    </location>
</feature>
<dbReference type="Proteomes" id="UP001189429">
    <property type="component" value="Unassembled WGS sequence"/>
</dbReference>
<gene>
    <name evidence="2" type="ORF">PCOR1329_LOCUS78797</name>
</gene>